<sequence>MPNPQSQRQRARAPPSSARPSPRDRVPLRQLFWVASMADGIQFGWALQLSLLTPYVQQLGIPHTWASMRIVNEPTAAAFTYRLEKKFGMQRWRSSWKVSDYGGILTPTEIQYFRLWFDHDEAEGGSSMRGEGVGEGAPEGSGDNGVRRGNFFWVWFLIFDSCLRRTMEWKR</sequence>
<evidence type="ECO:0000256" key="3">
    <source>
        <dbReference type="ARBA" id="ARBA00022597"/>
    </source>
</evidence>
<accession>A0AAE1TFK1</accession>
<evidence type="ECO:0000313" key="9">
    <source>
        <dbReference type="EMBL" id="KAK4283487.1"/>
    </source>
</evidence>
<protein>
    <submittedName>
        <fullName evidence="9">Uncharacterized protein</fullName>
    </submittedName>
</protein>
<evidence type="ECO:0000256" key="7">
    <source>
        <dbReference type="ARBA" id="ARBA00023136"/>
    </source>
</evidence>
<dbReference type="Proteomes" id="UP001293593">
    <property type="component" value="Unassembled WGS sequence"/>
</dbReference>
<comment type="caution">
    <text evidence="9">The sequence shown here is derived from an EMBL/GenBank/DDBJ whole genome shotgun (WGS) entry which is preliminary data.</text>
</comment>
<dbReference type="GO" id="GO:0005886">
    <property type="term" value="C:plasma membrane"/>
    <property type="evidence" value="ECO:0007669"/>
    <property type="project" value="TreeGrafter"/>
</dbReference>
<feature type="compositionally biased region" description="Low complexity" evidence="8">
    <location>
        <begin position="1"/>
        <end position="20"/>
    </location>
</feature>
<keyword evidence="4" id="KW-0812">Transmembrane</keyword>
<reference evidence="9" key="1">
    <citation type="submission" date="2023-10" db="EMBL/GenBank/DDBJ databases">
        <title>Chromosome-level genome of the transformable northern wattle, Acacia crassicarpa.</title>
        <authorList>
            <person name="Massaro I."/>
            <person name="Sinha N.R."/>
            <person name="Poethig S."/>
            <person name="Leichty A.R."/>
        </authorList>
    </citation>
    <scope>NUCLEOTIDE SEQUENCE</scope>
    <source>
        <strain evidence="9">Acra3RX</strain>
        <tissue evidence="9">Leaf</tissue>
    </source>
</reference>
<evidence type="ECO:0000256" key="5">
    <source>
        <dbReference type="ARBA" id="ARBA00022847"/>
    </source>
</evidence>
<comment type="subcellular location">
    <subcellularLocation>
        <location evidence="1">Membrane</location>
        <topology evidence="1">Multi-pass membrane protein</topology>
    </subcellularLocation>
</comment>
<evidence type="ECO:0000256" key="8">
    <source>
        <dbReference type="SAM" id="MobiDB-lite"/>
    </source>
</evidence>
<keyword evidence="10" id="KW-1185">Reference proteome</keyword>
<keyword evidence="3" id="KW-0762">Sugar transport</keyword>
<evidence type="ECO:0000256" key="1">
    <source>
        <dbReference type="ARBA" id="ARBA00004141"/>
    </source>
</evidence>
<keyword evidence="7" id="KW-0472">Membrane</keyword>
<feature type="region of interest" description="Disordered" evidence="8">
    <location>
        <begin position="1"/>
        <end position="23"/>
    </location>
</feature>
<dbReference type="PANTHER" id="PTHR19432:SF90">
    <property type="entry name" value="SUCROSE TRANSPORT PROTEIN SUC4"/>
    <property type="match status" value="1"/>
</dbReference>
<keyword evidence="6" id="KW-1133">Transmembrane helix</keyword>
<name>A0AAE1TFK1_9FABA</name>
<evidence type="ECO:0000256" key="6">
    <source>
        <dbReference type="ARBA" id="ARBA00022989"/>
    </source>
</evidence>
<evidence type="ECO:0000313" key="10">
    <source>
        <dbReference type="Proteomes" id="UP001293593"/>
    </source>
</evidence>
<dbReference type="GO" id="GO:0005773">
    <property type="term" value="C:vacuole"/>
    <property type="evidence" value="ECO:0007669"/>
    <property type="project" value="TreeGrafter"/>
</dbReference>
<keyword evidence="2" id="KW-0813">Transport</keyword>
<proteinExistence type="predicted"/>
<dbReference type="GO" id="GO:0008506">
    <property type="term" value="F:sucrose:proton symporter activity"/>
    <property type="evidence" value="ECO:0007669"/>
    <property type="project" value="TreeGrafter"/>
</dbReference>
<gene>
    <name evidence="9" type="ORF">QN277_000431</name>
</gene>
<dbReference type="AlphaFoldDB" id="A0AAE1TFK1"/>
<dbReference type="EMBL" id="JAWXYG010000001">
    <property type="protein sequence ID" value="KAK4283487.1"/>
    <property type="molecule type" value="Genomic_DNA"/>
</dbReference>
<keyword evidence="5" id="KW-0769">Symport</keyword>
<dbReference type="PANTHER" id="PTHR19432">
    <property type="entry name" value="SUGAR TRANSPORTER"/>
    <property type="match status" value="1"/>
</dbReference>
<evidence type="ECO:0000256" key="2">
    <source>
        <dbReference type="ARBA" id="ARBA00022448"/>
    </source>
</evidence>
<organism evidence="9 10">
    <name type="scientific">Acacia crassicarpa</name>
    <name type="common">northern wattle</name>
    <dbReference type="NCBI Taxonomy" id="499986"/>
    <lineage>
        <taxon>Eukaryota</taxon>
        <taxon>Viridiplantae</taxon>
        <taxon>Streptophyta</taxon>
        <taxon>Embryophyta</taxon>
        <taxon>Tracheophyta</taxon>
        <taxon>Spermatophyta</taxon>
        <taxon>Magnoliopsida</taxon>
        <taxon>eudicotyledons</taxon>
        <taxon>Gunneridae</taxon>
        <taxon>Pentapetalae</taxon>
        <taxon>rosids</taxon>
        <taxon>fabids</taxon>
        <taxon>Fabales</taxon>
        <taxon>Fabaceae</taxon>
        <taxon>Caesalpinioideae</taxon>
        <taxon>mimosoid clade</taxon>
        <taxon>Acacieae</taxon>
        <taxon>Acacia</taxon>
    </lineage>
</organism>
<evidence type="ECO:0000256" key="4">
    <source>
        <dbReference type="ARBA" id="ARBA00022692"/>
    </source>
</evidence>